<feature type="transmembrane region" description="Helical" evidence="5">
    <location>
        <begin position="59"/>
        <end position="86"/>
    </location>
</feature>
<feature type="transmembrane region" description="Helical" evidence="5">
    <location>
        <begin position="98"/>
        <end position="120"/>
    </location>
</feature>
<comment type="subunit">
    <text evidence="5">Forms a complex with TatA.</text>
</comment>
<keyword evidence="5" id="KW-0811">Translocation</keyword>
<feature type="transmembrane region" description="Helical" evidence="5">
    <location>
        <begin position="148"/>
        <end position="174"/>
    </location>
</feature>
<feature type="transmembrane region" description="Helical" evidence="5">
    <location>
        <begin position="209"/>
        <end position="227"/>
    </location>
</feature>
<keyword evidence="3 5" id="KW-1133">Transmembrane helix</keyword>
<feature type="transmembrane region" description="Helical" evidence="5">
    <location>
        <begin position="21"/>
        <end position="39"/>
    </location>
</feature>
<evidence type="ECO:0000313" key="7">
    <source>
        <dbReference type="Proteomes" id="UP000737402"/>
    </source>
</evidence>
<evidence type="ECO:0000313" key="6">
    <source>
        <dbReference type="EMBL" id="MBM7619985.1"/>
    </source>
</evidence>
<proteinExistence type="inferred from homology"/>
<gene>
    <name evidence="5" type="primary">tatC</name>
    <name evidence="6" type="ORF">JOC95_001837</name>
</gene>
<dbReference type="InterPro" id="IPR002033">
    <property type="entry name" value="TatC"/>
</dbReference>
<dbReference type="NCBIfam" id="TIGR00945">
    <property type="entry name" value="tatC"/>
    <property type="match status" value="1"/>
</dbReference>
<accession>A0ABS2P0M3</accession>
<feature type="transmembrane region" description="Helical" evidence="5">
    <location>
        <begin position="186"/>
        <end position="203"/>
    </location>
</feature>
<reference evidence="6 7" key="1">
    <citation type="submission" date="2021-01" db="EMBL/GenBank/DDBJ databases">
        <title>Genomic Encyclopedia of Type Strains, Phase IV (KMG-IV): sequencing the most valuable type-strain genomes for metagenomic binning, comparative biology and taxonomic classification.</title>
        <authorList>
            <person name="Goeker M."/>
        </authorList>
    </citation>
    <scope>NUCLEOTIDE SEQUENCE [LARGE SCALE GENOMIC DNA]</scope>
    <source>
        <strain evidence="6 7">DSM 25879</strain>
    </source>
</reference>
<evidence type="ECO:0000256" key="5">
    <source>
        <dbReference type="HAMAP-Rule" id="MF_00902"/>
    </source>
</evidence>
<organism evidence="6 7">
    <name type="scientific">Sutcliffiella tianshenii</name>
    <dbReference type="NCBI Taxonomy" id="1463404"/>
    <lineage>
        <taxon>Bacteria</taxon>
        <taxon>Bacillati</taxon>
        <taxon>Bacillota</taxon>
        <taxon>Bacilli</taxon>
        <taxon>Bacillales</taxon>
        <taxon>Bacillaceae</taxon>
        <taxon>Sutcliffiella</taxon>
    </lineage>
</organism>
<comment type="subcellular location">
    <subcellularLocation>
        <location evidence="5">Cell membrane</location>
        <topology evidence="5">Multi-pass membrane protein</topology>
    </subcellularLocation>
    <subcellularLocation>
        <location evidence="1">Membrane</location>
        <topology evidence="1">Multi-pass membrane protein</topology>
    </subcellularLocation>
</comment>
<dbReference type="EMBL" id="JAFBED010000003">
    <property type="protein sequence ID" value="MBM7619985.1"/>
    <property type="molecule type" value="Genomic_DNA"/>
</dbReference>
<dbReference type="PANTHER" id="PTHR30371:SF4">
    <property type="entry name" value="SEC-INDEPENDENT PROTEIN TRANSLOCASE PROTEIN TATCD"/>
    <property type="match status" value="1"/>
</dbReference>
<dbReference type="PANTHER" id="PTHR30371">
    <property type="entry name" value="SEC-INDEPENDENT PROTEIN TRANSLOCASE PROTEIN TATC"/>
    <property type="match status" value="1"/>
</dbReference>
<dbReference type="RefSeq" id="WP_204415294.1">
    <property type="nucleotide sequence ID" value="NZ_JAFBED010000003.1"/>
</dbReference>
<evidence type="ECO:0000256" key="2">
    <source>
        <dbReference type="ARBA" id="ARBA00022692"/>
    </source>
</evidence>
<evidence type="ECO:0000256" key="3">
    <source>
        <dbReference type="ARBA" id="ARBA00022989"/>
    </source>
</evidence>
<dbReference type="Pfam" id="PF00902">
    <property type="entry name" value="TatC"/>
    <property type="match status" value="1"/>
</dbReference>
<protein>
    <recommendedName>
        <fullName evidence="5">Sec-independent protein translocase protein TatC</fullName>
    </recommendedName>
</protein>
<keyword evidence="7" id="KW-1185">Reference proteome</keyword>
<keyword evidence="5" id="KW-1003">Cell membrane</keyword>
<sequence>MEKTFFLTHIAELRKRLLMILFLYATIFLISFFQVGKVYSLIMREAEVKLTVLGPSEILWVYFILASTCALAAVIPFAAYQIWAFVQPALKPIERKSTALLIPVMFILFAVGISFGYFVVFPKVFGFVVTLSEGMFQTMFTAEKYFRFLFQITIPLGLIFEMPAIVWFLTKLGILTPALMTKYRKFVYLAMVILSAVLTPPDLISQMFVLIPLILLYESSIFLCSWVKRDRAVISENVQ</sequence>
<name>A0ABS2P0M3_9BACI</name>
<evidence type="ECO:0000256" key="4">
    <source>
        <dbReference type="ARBA" id="ARBA00023136"/>
    </source>
</evidence>
<keyword evidence="4 5" id="KW-0472">Membrane</keyword>
<dbReference type="HAMAP" id="MF_00902">
    <property type="entry name" value="TatC"/>
    <property type="match status" value="1"/>
</dbReference>
<keyword evidence="2 5" id="KW-0812">Transmembrane</keyword>
<comment type="similarity">
    <text evidence="5">Belongs to the TatC family.</text>
</comment>
<dbReference type="PRINTS" id="PR01840">
    <property type="entry name" value="TATCFAMILY"/>
</dbReference>
<evidence type="ECO:0000256" key="1">
    <source>
        <dbReference type="ARBA" id="ARBA00004141"/>
    </source>
</evidence>
<comment type="caution">
    <text evidence="6">The sequence shown here is derived from an EMBL/GenBank/DDBJ whole genome shotgun (WGS) entry which is preliminary data.</text>
</comment>
<keyword evidence="5" id="KW-0813">Transport</keyword>
<comment type="function">
    <text evidence="5">Part of the twin-arginine translocation (Tat) system that transports large folded proteins containing a characteristic twin-arginine motif in their signal peptide across membranes.</text>
</comment>
<dbReference type="Proteomes" id="UP000737402">
    <property type="component" value="Unassembled WGS sequence"/>
</dbReference>
<keyword evidence="5" id="KW-0653">Protein transport</keyword>